<gene>
    <name evidence="2" type="ORF">NE857_11310</name>
</gene>
<keyword evidence="3" id="KW-1185">Reference proteome</keyword>
<proteinExistence type="predicted"/>
<dbReference type="RefSeq" id="WP_254420945.1">
    <property type="nucleotide sequence ID" value="NZ_BAAAJB010000079.1"/>
</dbReference>
<reference evidence="2" key="1">
    <citation type="submission" date="2022-06" db="EMBL/GenBank/DDBJ databases">
        <authorList>
            <person name="Ping M."/>
        </authorList>
    </citation>
    <scope>NUCLEOTIDE SEQUENCE</scope>
    <source>
        <strain evidence="2">JCM11759T</strain>
    </source>
</reference>
<feature type="region of interest" description="Disordered" evidence="1">
    <location>
        <begin position="1"/>
        <end position="30"/>
    </location>
</feature>
<name>A0ABY5DGH4_9ACTN</name>
<dbReference type="EMBL" id="CP099837">
    <property type="protein sequence ID" value="USY22138.1"/>
    <property type="molecule type" value="Genomic_DNA"/>
</dbReference>
<evidence type="ECO:0000313" key="2">
    <source>
        <dbReference type="EMBL" id="USY22138.1"/>
    </source>
</evidence>
<sequence length="86" mass="9474">MSESPLDGAGSGQLSSRCHDREHRTLGPDGHARARLALYRSYPQLIMLVEAVPRGYTGPGHERRAQYVSRELAKALSELAELSDRA</sequence>
<accession>A0ABY5DGH4</accession>
<organism evidence="2 3">
    <name type="scientific">Nocardiopsis exhalans</name>
    <dbReference type="NCBI Taxonomy" id="163604"/>
    <lineage>
        <taxon>Bacteria</taxon>
        <taxon>Bacillati</taxon>
        <taxon>Actinomycetota</taxon>
        <taxon>Actinomycetes</taxon>
        <taxon>Streptosporangiales</taxon>
        <taxon>Nocardiopsidaceae</taxon>
        <taxon>Nocardiopsis</taxon>
    </lineage>
</organism>
<evidence type="ECO:0000313" key="3">
    <source>
        <dbReference type="Proteomes" id="UP001055940"/>
    </source>
</evidence>
<dbReference type="Proteomes" id="UP001055940">
    <property type="component" value="Chromosome"/>
</dbReference>
<protein>
    <submittedName>
        <fullName evidence="2">Uncharacterized protein</fullName>
    </submittedName>
</protein>
<evidence type="ECO:0000256" key="1">
    <source>
        <dbReference type="SAM" id="MobiDB-lite"/>
    </source>
</evidence>
<feature type="compositionally biased region" description="Basic and acidic residues" evidence="1">
    <location>
        <begin position="17"/>
        <end position="30"/>
    </location>
</feature>